<evidence type="ECO:0000259" key="1">
    <source>
        <dbReference type="Pfam" id="PF01636"/>
    </source>
</evidence>
<dbReference type="PANTHER" id="PTHR21310:SF15">
    <property type="entry name" value="AMINOGLYCOSIDE PHOSPHOTRANSFERASE DOMAIN-CONTAINING PROTEIN"/>
    <property type="match status" value="1"/>
</dbReference>
<dbReference type="EMBL" id="KI925466">
    <property type="protein sequence ID" value="ETW75533.1"/>
    <property type="molecule type" value="Genomic_DNA"/>
</dbReference>
<gene>
    <name evidence="2" type="ORF">HETIRDRAFT_107919</name>
</gene>
<dbReference type="Gene3D" id="3.30.200.20">
    <property type="entry name" value="Phosphorylase Kinase, domain 1"/>
    <property type="match status" value="1"/>
</dbReference>
<dbReference type="SUPFAM" id="SSF56112">
    <property type="entry name" value="Protein kinase-like (PK-like)"/>
    <property type="match status" value="1"/>
</dbReference>
<reference evidence="2 3" key="1">
    <citation type="journal article" date="2012" name="New Phytol.">
        <title>Insight into trade-off between wood decay and parasitism from the genome of a fungal forest pathogen.</title>
        <authorList>
            <person name="Olson A."/>
            <person name="Aerts A."/>
            <person name="Asiegbu F."/>
            <person name="Belbahri L."/>
            <person name="Bouzid O."/>
            <person name="Broberg A."/>
            <person name="Canback B."/>
            <person name="Coutinho P.M."/>
            <person name="Cullen D."/>
            <person name="Dalman K."/>
            <person name="Deflorio G."/>
            <person name="van Diepen L.T."/>
            <person name="Dunand C."/>
            <person name="Duplessis S."/>
            <person name="Durling M."/>
            <person name="Gonthier P."/>
            <person name="Grimwood J."/>
            <person name="Fossdal C.G."/>
            <person name="Hansson D."/>
            <person name="Henrissat B."/>
            <person name="Hietala A."/>
            <person name="Himmelstrand K."/>
            <person name="Hoffmeister D."/>
            <person name="Hogberg N."/>
            <person name="James T.Y."/>
            <person name="Karlsson M."/>
            <person name="Kohler A."/>
            <person name="Kues U."/>
            <person name="Lee Y.H."/>
            <person name="Lin Y.C."/>
            <person name="Lind M."/>
            <person name="Lindquist E."/>
            <person name="Lombard V."/>
            <person name="Lucas S."/>
            <person name="Lunden K."/>
            <person name="Morin E."/>
            <person name="Murat C."/>
            <person name="Park J."/>
            <person name="Raffaello T."/>
            <person name="Rouze P."/>
            <person name="Salamov A."/>
            <person name="Schmutz J."/>
            <person name="Solheim H."/>
            <person name="Stahlberg J."/>
            <person name="Velez H."/>
            <person name="de Vries R.P."/>
            <person name="Wiebenga A."/>
            <person name="Woodward S."/>
            <person name="Yakovlev I."/>
            <person name="Garbelotto M."/>
            <person name="Martin F."/>
            <person name="Grigoriev I.V."/>
            <person name="Stenlid J."/>
        </authorList>
    </citation>
    <scope>NUCLEOTIDE SEQUENCE [LARGE SCALE GENOMIC DNA]</scope>
    <source>
        <strain evidence="2 3">TC 32-1</strain>
    </source>
</reference>
<dbReference type="PANTHER" id="PTHR21310">
    <property type="entry name" value="AMINOGLYCOSIDE PHOSPHOTRANSFERASE-RELATED-RELATED"/>
    <property type="match status" value="1"/>
</dbReference>
<dbReference type="KEGG" id="hir:HETIRDRAFT_107919"/>
<dbReference type="InParanoid" id="W4JPS4"/>
<dbReference type="eggNOG" id="ENOG502S1B6">
    <property type="taxonomic scope" value="Eukaryota"/>
</dbReference>
<dbReference type="Proteomes" id="UP000030671">
    <property type="component" value="Unassembled WGS sequence"/>
</dbReference>
<proteinExistence type="predicted"/>
<dbReference type="GeneID" id="20666289"/>
<feature type="domain" description="Aminoglycoside phosphotransferase" evidence="1">
    <location>
        <begin position="43"/>
        <end position="170"/>
    </location>
</feature>
<evidence type="ECO:0000313" key="2">
    <source>
        <dbReference type="EMBL" id="ETW75533.1"/>
    </source>
</evidence>
<dbReference type="InterPro" id="IPR051678">
    <property type="entry name" value="AGP_Transferase"/>
</dbReference>
<dbReference type="HOGENOM" id="CLU_064976_0_0_1"/>
<dbReference type="AlphaFoldDB" id="W4JPS4"/>
<dbReference type="InterPro" id="IPR002575">
    <property type="entry name" value="Aminoglycoside_PTrfase"/>
</dbReference>
<dbReference type="RefSeq" id="XP_009552937.1">
    <property type="nucleotide sequence ID" value="XM_009554642.1"/>
</dbReference>
<accession>W4JPS4</accession>
<organism evidence="2 3">
    <name type="scientific">Heterobasidion irregulare (strain TC 32-1)</name>
    <dbReference type="NCBI Taxonomy" id="747525"/>
    <lineage>
        <taxon>Eukaryota</taxon>
        <taxon>Fungi</taxon>
        <taxon>Dikarya</taxon>
        <taxon>Basidiomycota</taxon>
        <taxon>Agaricomycotina</taxon>
        <taxon>Agaricomycetes</taxon>
        <taxon>Russulales</taxon>
        <taxon>Bondarzewiaceae</taxon>
        <taxon>Heterobasidion</taxon>
        <taxon>Heterobasidion annosum species complex</taxon>
    </lineage>
</organism>
<evidence type="ECO:0000313" key="3">
    <source>
        <dbReference type="Proteomes" id="UP000030671"/>
    </source>
</evidence>
<protein>
    <recommendedName>
        <fullName evidence="1">Aminoglycoside phosphotransferase domain-containing protein</fullName>
    </recommendedName>
</protein>
<dbReference type="Pfam" id="PF01636">
    <property type="entry name" value="APH"/>
    <property type="match status" value="1"/>
</dbReference>
<name>W4JPS4_HETIT</name>
<dbReference type="InterPro" id="IPR011009">
    <property type="entry name" value="Kinase-like_dom_sf"/>
</dbReference>
<dbReference type="OrthoDB" id="5210591at2759"/>
<keyword evidence="3" id="KW-1185">Reference proteome</keyword>
<sequence>MSDDIQITIKQAQAIVNENIDKSREITRFEEYLQTPHRPGTKSYLIQTQDNAYILKVAQPSDLSSIPSYGPNSLAVEYSLVTNLRKNTSLPLPTPHALDESRSLIGYPYFLFAAPAGRTLASTRAQLTTRQSLQIDLRIGSYLKQLHEVQNDWFGQPRQEHDEIYSWQEAFTSLLEDVLLAAEDKHKTGSLGVTLPMGDVRRYLSRAIGFYLFDDCEVPSFVWFSGCEDNIFVEVTDPEAEPKITSLAGFDHALWGDPLLERLFMDPSAAMLEGYGGTPVIFPRQKTKRIWYTLYMALLVLVEGDGREGMESWARQAVETCLKQLKDAACY</sequence>